<accession>A0A139H1W4</accession>
<dbReference type="EMBL" id="LFZN01000174">
    <property type="protein sequence ID" value="KXS96447.1"/>
    <property type="molecule type" value="Genomic_DNA"/>
</dbReference>
<organism evidence="1 2">
    <name type="scientific">Pseudocercospora eumusae</name>
    <dbReference type="NCBI Taxonomy" id="321146"/>
    <lineage>
        <taxon>Eukaryota</taxon>
        <taxon>Fungi</taxon>
        <taxon>Dikarya</taxon>
        <taxon>Ascomycota</taxon>
        <taxon>Pezizomycotina</taxon>
        <taxon>Dothideomycetes</taxon>
        <taxon>Dothideomycetidae</taxon>
        <taxon>Mycosphaerellales</taxon>
        <taxon>Mycosphaerellaceae</taxon>
        <taxon>Pseudocercospora</taxon>
    </lineage>
</organism>
<proteinExistence type="predicted"/>
<protein>
    <submittedName>
        <fullName evidence="1">Uncharacterized protein</fullName>
    </submittedName>
</protein>
<dbReference type="AlphaFoldDB" id="A0A139H1W4"/>
<keyword evidence="2" id="KW-1185">Reference proteome</keyword>
<dbReference type="Proteomes" id="UP000070133">
    <property type="component" value="Unassembled WGS sequence"/>
</dbReference>
<gene>
    <name evidence="1" type="ORF">AC578_3222</name>
</gene>
<name>A0A139H1W4_9PEZI</name>
<sequence>MKAHQPGSPVAFDCRRLGTTCGTERHRPQLLNVVLKYKKPTALRPIHESHLLLTSADREPLFTVKPNTLYLYTMQLSGIAAFLLAVTSVAASSNILLREDFEALDIGRMSKRSKDPWAKPDADCKSQKQGQCCCVNKKKHNNCLCCEDSGNKCKHNKKGDPYHSLQSALPSLSYEKAEARTAVGQLLGCIDAMEAVDNLKATHGSLTGVLKVNFLRLRR</sequence>
<comment type="caution">
    <text evidence="1">The sequence shown here is derived from an EMBL/GenBank/DDBJ whole genome shotgun (WGS) entry which is preliminary data.</text>
</comment>
<reference evidence="1 2" key="1">
    <citation type="submission" date="2015-07" db="EMBL/GenBank/DDBJ databases">
        <title>Comparative genomics of the Sigatoka disease complex on banana suggests a link between parallel evolutionary changes in Pseudocercospora fijiensis and Pseudocercospora eumusae and increased virulence on the banana host.</title>
        <authorList>
            <person name="Chang T.-C."/>
            <person name="Salvucci A."/>
            <person name="Crous P.W."/>
            <person name="Stergiopoulos I."/>
        </authorList>
    </citation>
    <scope>NUCLEOTIDE SEQUENCE [LARGE SCALE GENOMIC DNA]</scope>
    <source>
        <strain evidence="1 2">CBS 114824</strain>
    </source>
</reference>
<evidence type="ECO:0000313" key="2">
    <source>
        <dbReference type="Proteomes" id="UP000070133"/>
    </source>
</evidence>
<evidence type="ECO:0000313" key="1">
    <source>
        <dbReference type="EMBL" id="KXS96447.1"/>
    </source>
</evidence>